<evidence type="ECO:0000313" key="8">
    <source>
        <dbReference type="EMBL" id="SFK64874.1"/>
    </source>
</evidence>
<dbReference type="PANTHER" id="PTHR43738:SF2">
    <property type="entry name" value="ABC TRANSPORTER PERMEASE"/>
    <property type="match status" value="1"/>
</dbReference>
<comment type="subcellular location">
    <subcellularLocation>
        <location evidence="1">Cell membrane</location>
        <topology evidence="1">Multi-pass membrane protein</topology>
    </subcellularLocation>
</comment>
<evidence type="ECO:0000256" key="1">
    <source>
        <dbReference type="ARBA" id="ARBA00004651"/>
    </source>
</evidence>
<reference evidence="9" key="1">
    <citation type="submission" date="2016-10" db="EMBL/GenBank/DDBJ databases">
        <authorList>
            <person name="Varghese N."/>
            <person name="Submissions S."/>
        </authorList>
    </citation>
    <scope>NUCLEOTIDE SEQUENCE [LARGE SCALE GENOMIC DNA]</scope>
    <source>
        <strain evidence="9">CGMCC 1.7738</strain>
    </source>
</reference>
<feature type="transmembrane region" description="Helical" evidence="6">
    <location>
        <begin position="328"/>
        <end position="357"/>
    </location>
</feature>
<sequence length="410" mass="42415">MRSGRRFTAVIQLGIRRVLGRLTITASTRVLLSAAGVALAVMLMTTVSGVALGLATQGTVQSDDVDYWIVPDDNGKSTAALAVGGAQLGDVHSTAAQLQTDERIEFATPVQLRVVNLQNKATGTEEYVLAIGVIPQHESNSIAGLPLRGMTPGDPYYANGSYNGQWTGEAILSDAAAELLGVSRNDELTIRSGGTTRELQALNVSQADLSSGAGPIPVVVLHLSELQAVAGGTDADLADQILVSTDDARLKPHLEQLVPGTTVVSRSGVSSPDLSTSDLSLAVGLTAFVTAIVVGVLFVGTMMGLEVMADRNELAVLAAIGYSSRSRAVLVLTETVTVSLVGGIVGVGLGGLGMVLFNQFATQYFGVESVAAFSPFLLLYGVLVALLIGLIAAPYPILVSQRTSVSEVLG</sequence>
<keyword evidence="9" id="KW-1185">Reference proteome</keyword>
<protein>
    <submittedName>
        <fullName evidence="8">Putative ABC transport system permease protein</fullName>
    </submittedName>
</protein>
<proteinExistence type="predicted"/>
<evidence type="ECO:0000256" key="2">
    <source>
        <dbReference type="ARBA" id="ARBA00022475"/>
    </source>
</evidence>
<feature type="transmembrane region" description="Helical" evidence="6">
    <location>
        <begin position="279"/>
        <end position="307"/>
    </location>
</feature>
<evidence type="ECO:0000256" key="6">
    <source>
        <dbReference type="SAM" id="Phobius"/>
    </source>
</evidence>
<dbReference type="Pfam" id="PF02687">
    <property type="entry name" value="FtsX"/>
    <property type="match status" value="1"/>
</dbReference>
<evidence type="ECO:0000259" key="7">
    <source>
        <dbReference type="Pfam" id="PF02687"/>
    </source>
</evidence>
<evidence type="ECO:0000256" key="3">
    <source>
        <dbReference type="ARBA" id="ARBA00022692"/>
    </source>
</evidence>
<feature type="transmembrane region" description="Helical" evidence="6">
    <location>
        <begin position="377"/>
        <end position="398"/>
    </location>
</feature>
<dbReference type="InterPro" id="IPR051125">
    <property type="entry name" value="ABC-4/HrtB_transporter"/>
</dbReference>
<dbReference type="GO" id="GO:0005886">
    <property type="term" value="C:plasma membrane"/>
    <property type="evidence" value="ECO:0007669"/>
    <property type="project" value="UniProtKB-SubCell"/>
</dbReference>
<evidence type="ECO:0000256" key="5">
    <source>
        <dbReference type="ARBA" id="ARBA00023136"/>
    </source>
</evidence>
<name>A0A1I4B7Z7_9EURY</name>
<dbReference type="STRING" id="553466.SAMN04487950_0376"/>
<dbReference type="PANTHER" id="PTHR43738">
    <property type="entry name" value="ABC TRANSPORTER, MEMBRANE PROTEIN"/>
    <property type="match status" value="1"/>
</dbReference>
<keyword evidence="4 6" id="KW-1133">Transmembrane helix</keyword>
<keyword evidence="3 6" id="KW-0812">Transmembrane</keyword>
<dbReference type="EMBL" id="FOTC01000001">
    <property type="protein sequence ID" value="SFK64874.1"/>
    <property type="molecule type" value="Genomic_DNA"/>
</dbReference>
<accession>A0A1I4B7Z7</accession>
<evidence type="ECO:0000313" key="9">
    <source>
        <dbReference type="Proteomes" id="UP000199607"/>
    </source>
</evidence>
<organism evidence="8 9">
    <name type="scientific">Halogranum rubrum</name>
    <dbReference type="NCBI Taxonomy" id="553466"/>
    <lineage>
        <taxon>Archaea</taxon>
        <taxon>Methanobacteriati</taxon>
        <taxon>Methanobacteriota</taxon>
        <taxon>Stenosarchaea group</taxon>
        <taxon>Halobacteria</taxon>
        <taxon>Halobacteriales</taxon>
        <taxon>Haloferacaceae</taxon>
    </lineage>
</organism>
<keyword evidence="5 6" id="KW-0472">Membrane</keyword>
<evidence type="ECO:0000256" key="4">
    <source>
        <dbReference type="ARBA" id="ARBA00022989"/>
    </source>
</evidence>
<dbReference type="InterPro" id="IPR003838">
    <property type="entry name" value="ABC3_permease_C"/>
</dbReference>
<dbReference type="AlphaFoldDB" id="A0A1I4B7Z7"/>
<dbReference type="Proteomes" id="UP000199607">
    <property type="component" value="Unassembled WGS sequence"/>
</dbReference>
<feature type="domain" description="ABC3 transporter permease C-terminal" evidence="7">
    <location>
        <begin position="287"/>
        <end position="399"/>
    </location>
</feature>
<gene>
    <name evidence="8" type="ORF">SAMN04487950_0376</name>
</gene>
<keyword evidence="2" id="KW-1003">Cell membrane</keyword>